<dbReference type="AlphaFoldDB" id="A0AAW5IBV7"/>
<name>A0AAW5IBV7_9BACT</name>
<organism evidence="1 2">
    <name type="scientific">Segatella copri</name>
    <dbReference type="NCBI Taxonomy" id="165179"/>
    <lineage>
        <taxon>Bacteria</taxon>
        <taxon>Pseudomonadati</taxon>
        <taxon>Bacteroidota</taxon>
        <taxon>Bacteroidia</taxon>
        <taxon>Bacteroidales</taxon>
        <taxon>Prevotellaceae</taxon>
        <taxon>Segatella</taxon>
    </lineage>
</organism>
<proteinExistence type="predicted"/>
<evidence type="ECO:0000313" key="1">
    <source>
        <dbReference type="EMBL" id="MCP9550629.1"/>
    </source>
</evidence>
<accession>A0AAW5IBV7</accession>
<protein>
    <submittedName>
        <fullName evidence="1">Uncharacterized protein</fullName>
    </submittedName>
</protein>
<dbReference type="Proteomes" id="UP001205506">
    <property type="component" value="Unassembled WGS sequence"/>
</dbReference>
<evidence type="ECO:0000313" key="2">
    <source>
        <dbReference type="Proteomes" id="UP001205506"/>
    </source>
</evidence>
<dbReference type="EMBL" id="JANDWU010000039">
    <property type="protein sequence ID" value="MCP9550629.1"/>
    <property type="molecule type" value="Genomic_DNA"/>
</dbReference>
<comment type="caution">
    <text evidence="1">The sequence shown here is derived from an EMBL/GenBank/DDBJ whole genome shotgun (WGS) entry which is preliminary data.</text>
</comment>
<reference evidence="1" key="1">
    <citation type="submission" date="2022-07" db="EMBL/GenBank/DDBJ databases">
        <title>Prevotella copri.</title>
        <authorList>
            <person name="Yang C."/>
        </authorList>
    </citation>
    <scope>NUCLEOTIDE SEQUENCE</scope>
    <source>
        <strain evidence="1">HF1805</strain>
    </source>
</reference>
<dbReference type="RefSeq" id="WP_233400604.1">
    <property type="nucleotide sequence ID" value="NZ_JANDWU010000039.1"/>
</dbReference>
<gene>
    <name evidence="1" type="ORF">NNC68_14295</name>
</gene>
<sequence>MDKMKKFVDSLDLEELSSREELVEMVSAQEFDKNQDVTLLAWNIPI</sequence>